<protein>
    <recommendedName>
        <fullName evidence="3">Ankyrin repeat domain containing protein</fullName>
    </recommendedName>
</protein>
<sequence length="511" mass="54760">MTLMDLPAELRQHIGHFLGDARDAAACLLAHPQLLARPLLYWLDSMRPSIPVGDVLSASAPLDIVVGLFARWRVEALPEMVVDAAIGGRLDVLRWVLSRLDAASLVDCEIRHSRSPGASSLSADDDHLDGGDDDGLVTTYYGGVLIAALKKAAERDRADILACLLTEAPPPGRVPSPPLLDAISVDAAARGSLGILATLHKWRLEQGHGVCGCPAKMGHEAMHADRVDVLEWLAAVSCTGALVLSQTTLDDVPSHPLPRFTKWAVAKLPPDVRVGPTRLERLAASDCVETLKILHETGLGVCSKETLCVAATHGSIDVLAWAAGNHPGTMPLAAWNPIDVAIQAASHGRKDVIQWLATRPDANRVLTVPVARVALAHNFVETAAAVRPLDQWDALAAAASHNDLYKVADVVYHGARCTTEAMAAAMRCRDERILELLCRKYGTEMIPGAVESAVGTRCSLNCVRWLSDAIVCRDVPDSVCVAHLWASAAVEWPDGAQSCCMCLRCNPYNTN</sequence>
<dbReference type="InterPro" id="IPR052050">
    <property type="entry name" value="SecEffector_AnkRepeat"/>
</dbReference>
<organism evidence="1 2">
    <name type="scientific">Pandoravirus salinus</name>
    <dbReference type="NCBI Taxonomy" id="1349410"/>
    <lineage>
        <taxon>Viruses</taxon>
        <taxon>Pandoravirus</taxon>
    </lineage>
</organism>
<dbReference type="EMBL" id="KC977571">
    <property type="protein sequence ID" value="AGO83649.1"/>
    <property type="molecule type" value="Genomic_DNA"/>
</dbReference>
<dbReference type="RefSeq" id="YP_008436711.1">
    <property type="nucleotide sequence ID" value="NC_022098.1"/>
</dbReference>
<evidence type="ECO:0000313" key="2">
    <source>
        <dbReference type="Proteomes" id="UP000204584"/>
    </source>
</evidence>
<dbReference type="GeneID" id="16605436"/>
<reference evidence="1 2" key="1">
    <citation type="journal article" date="2013" name="Science">
        <title>Pandoraviruses: amoeba viruses with genomes up to 2.5 Mb reaching that of parasitic eukaryotes.</title>
        <authorList>
            <person name="Philippe N."/>
            <person name="Legendre M."/>
            <person name="Doutre G."/>
            <person name="Coute Y."/>
            <person name="Poirot O."/>
            <person name="Lescot M."/>
            <person name="Arslan D."/>
            <person name="Seltzer V."/>
            <person name="Bertaux L."/>
            <person name="Bruley C."/>
            <person name="Garin J."/>
            <person name="Claverie J.M."/>
            <person name="Abergel C."/>
        </authorList>
    </citation>
    <scope>NUCLEOTIDE SEQUENCE [LARGE SCALE GENOMIC DNA]</scope>
</reference>
<accession>S4VT64</accession>
<evidence type="ECO:0000313" key="1">
    <source>
        <dbReference type="EMBL" id="AGO83649.1"/>
    </source>
</evidence>
<dbReference type="KEGG" id="vg:16605436"/>
<gene>
    <name evidence="1" type="ORF">psal_cds_165</name>
</gene>
<proteinExistence type="predicted"/>
<dbReference type="Proteomes" id="UP000204584">
    <property type="component" value="Segment"/>
</dbReference>
<name>S4VT64_9VIRU</name>
<dbReference type="PANTHER" id="PTHR46586:SF3">
    <property type="entry name" value="ANKYRIN REPEAT-CONTAINING PROTEIN"/>
    <property type="match status" value="1"/>
</dbReference>
<dbReference type="PANTHER" id="PTHR46586">
    <property type="entry name" value="ANKYRIN REPEAT-CONTAINING PROTEIN"/>
    <property type="match status" value="1"/>
</dbReference>
<keyword evidence="2" id="KW-1185">Reference proteome</keyword>
<evidence type="ECO:0008006" key="3">
    <source>
        <dbReference type="Google" id="ProtNLM"/>
    </source>
</evidence>